<dbReference type="InterPro" id="IPR037185">
    <property type="entry name" value="EmrE-like"/>
</dbReference>
<evidence type="ECO:0000256" key="1">
    <source>
        <dbReference type="SAM" id="MobiDB-lite"/>
    </source>
</evidence>
<evidence type="ECO:0000259" key="3">
    <source>
        <dbReference type="Pfam" id="PF00892"/>
    </source>
</evidence>
<feature type="transmembrane region" description="Helical" evidence="2">
    <location>
        <begin position="178"/>
        <end position="197"/>
    </location>
</feature>
<reference evidence="4" key="1">
    <citation type="journal article" date="2015" name="Nature">
        <title>Complex archaea that bridge the gap between prokaryotes and eukaryotes.</title>
        <authorList>
            <person name="Spang A."/>
            <person name="Saw J.H."/>
            <person name="Jorgensen S.L."/>
            <person name="Zaremba-Niedzwiedzka K."/>
            <person name="Martijn J."/>
            <person name="Lind A.E."/>
            <person name="van Eijk R."/>
            <person name="Schleper C."/>
            <person name="Guy L."/>
            <person name="Ettema T.J."/>
        </authorList>
    </citation>
    <scope>NUCLEOTIDE SEQUENCE</scope>
</reference>
<dbReference type="AlphaFoldDB" id="A0A0F9UN17"/>
<keyword evidence="2" id="KW-1133">Transmembrane helix</keyword>
<organism evidence="4">
    <name type="scientific">marine sediment metagenome</name>
    <dbReference type="NCBI Taxonomy" id="412755"/>
    <lineage>
        <taxon>unclassified sequences</taxon>
        <taxon>metagenomes</taxon>
        <taxon>ecological metagenomes</taxon>
    </lineage>
</organism>
<proteinExistence type="predicted"/>
<feature type="region of interest" description="Disordered" evidence="1">
    <location>
        <begin position="289"/>
        <end position="311"/>
    </location>
</feature>
<feature type="transmembrane region" description="Helical" evidence="2">
    <location>
        <begin position="66"/>
        <end position="87"/>
    </location>
</feature>
<gene>
    <name evidence="4" type="ORF">LCGC14_0201530</name>
</gene>
<dbReference type="GO" id="GO:0016020">
    <property type="term" value="C:membrane"/>
    <property type="evidence" value="ECO:0007669"/>
    <property type="project" value="InterPro"/>
</dbReference>
<feature type="transmembrane region" description="Helical" evidence="2">
    <location>
        <begin position="93"/>
        <end position="112"/>
    </location>
</feature>
<keyword evidence="2" id="KW-0472">Membrane</keyword>
<feature type="transmembrane region" description="Helical" evidence="2">
    <location>
        <begin position="7"/>
        <end position="27"/>
    </location>
</feature>
<evidence type="ECO:0000256" key="2">
    <source>
        <dbReference type="SAM" id="Phobius"/>
    </source>
</evidence>
<feature type="transmembrane region" description="Helical" evidence="2">
    <location>
        <begin position="119"/>
        <end position="137"/>
    </location>
</feature>
<feature type="transmembrane region" description="Helical" evidence="2">
    <location>
        <begin position="203"/>
        <end position="225"/>
    </location>
</feature>
<evidence type="ECO:0000313" key="4">
    <source>
        <dbReference type="EMBL" id="KKN93064.1"/>
    </source>
</evidence>
<accession>A0A0F9UN17</accession>
<feature type="transmembrane region" description="Helical" evidence="2">
    <location>
        <begin position="149"/>
        <end position="166"/>
    </location>
</feature>
<feature type="transmembrane region" description="Helical" evidence="2">
    <location>
        <begin position="33"/>
        <end position="54"/>
    </location>
</feature>
<dbReference type="PANTHER" id="PTHR22911">
    <property type="entry name" value="ACYL-MALONYL CONDENSING ENZYME-RELATED"/>
    <property type="match status" value="1"/>
</dbReference>
<keyword evidence="2" id="KW-0812">Transmembrane</keyword>
<protein>
    <recommendedName>
        <fullName evidence="3">EamA domain-containing protein</fullName>
    </recommendedName>
</protein>
<dbReference type="SUPFAM" id="SSF103481">
    <property type="entry name" value="Multidrug resistance efflux transporter EmrE"/>
    <property type="match status" value="2"/>
</dbReference>
<dbReference type="EMBL" id="LAZR01000089">
    <property type="protein sequence ID" value="KKN93064.1"/>
    <property type="molecule type" value="Genomic_DNA"/>
</dbReference>
<dbReference type="Pfam" id="PF00892">
    <property type="entry name" value="EamA"/>
    <property type="match status" value="1"/>
</dbReference>
<feature type="transmembrane region" description="Helical" evidence="2">
    <location>
        <begin position="237"/>
        <end position="256"/>
    </location>
</feature>
<comment type="caution">
    <text evidence="4">The sequence shown here is derived from an EMBL/GenBank/DDBJ whole genome shotgun (WGS) entry which is preliminary data.</text>
</comment>
<name>A0A0F9UN17_9ZZZZ</name>
<feature type="domain" description="EamA" evidence="3">
    <location>
        <begin position="8"/>
        <end position="135"/>
    </location>
</feature>
<feature type="transmembrane region" description="Helical" evidence="2">
    <location>
        <begin position="262"/>
        <end position="280"/>
    </location>
</feature>
<dbReference type="InterPro" id="IPR000620">
    <property type="entry name" value="EamA_dom"/>
</dbReference>
<sequence length="311" mass="33167">MKTLGPQLLLVFGASLWGLGWIPLHYFASVGWIGMPLVLLTYGLLAVVAIPVLWWQRREWWAQSNALLVITICGGWAAAALVTALAVGEVVRVMLLFYLAPVWGMLGARLLLGERLTPLRILALLLAMSGIALTLGVDSDTLRSLSGADWLALSAGFGFALNNLATRAADKVPLASKTLACFIGSAVLAGLVCLILAQPIPPVTFTISWQIVLLALGWLLALTSVQYGLTHIEAGRAAVLIVFELIAAVLSSAWLTERVITTPEWIGAMLIGIAALIAGWPEKTARAVPEPLSPDVPPFRLAEPAAKDAER</sequence>